<dbReference type="GO" id="GO:0006360">
    <property type="term" value="P:transcription by RNA polymerase I"/>
    <property type="evidence" value="ECO:0007669"/>
    <property type="project" value="TreeGrafter"/>
</dbReference>
<keyword evidence="1" id="KW-0240">DNA-directed RNA polymerase</keyword>
<dbReference type="InterPro" id="IPR036161">
    <property type="entry name" value="RPB6/omega-like_sf"/>
</dbReference>
<dbReference type="GO" id="GO:0006366">
    <property type="term" value="P:transcription by RNA polymerase II"/>
    <property type="evidence" value="ECO:0007669"/>
    <property type="project" value="TreeGrafter"/>
</dbReference>
<dbReference type="GO" id="GO:0005666">
    <property type="term" value="C:RNA polymerase III complex"/>
    <property type="evidence" value="ECO:0007669"/>
    <property type="project" value="TreeGrafter"/>
</dbReference>
<dbReference type="SUPFAM" id="SSF63562">
    <property type="entry name" value="RPB6/omega subunit-like"/>
    <property type="match status" value="1"/>
</dbReference>
<dbReference type="AlphaFoldDB" id="A0A6C0DBF2"/>
<reference evidence="3" key="1">
    <citation type="journal article" date="2020" name="Nature">
        <title>Giant virus diversity and host interactions through global metagenomics.</title>
        <authorList>
            <person name="Schulz F."/>
            <person name="Roux S."/>
            <person name="Paez-Espino D."/>
            <person name="Jungbluth S."/>
            <person name="Walsh D.A."/>
            <person name="Denef V.J."/>
            <person name="McMahon K.D."/>
            <person name="Konstantinidis K.T."/>
            <person name="Eloe-Fadrosh E.A."/>
            <person name="Kyrpides N.C."/>
            <person name="Woyke T."/>
        </authorList>
    </citation>
    <scope>NUCLEOTIDE SEQUENCE</scope>
    <source>
        <strain evidence="3">GVMAG-M-3300023174-137</strain>
    </source>
</reference>
<dbReference type="EMBL" id="MN739580">
    <property type="protein sequence ID" value="QHT14218.1"/>
    <property type="molecule type" value="Genomic_DNA"/>
</dbReference>
<protein>
    <recommendedName>
        <fullName evidence="4">RNA polymerase Rpb6</fullName>
    </recommendedName>
</protein>
<organism evidence="3">
    <name type="scientific">viral metagenome</name>
    <dbReference type="NCBI Taxonomy" id="1070528"/>
    <lineage>
        <taxon>unclassified sequences</taxon>
        <taxon>metagenomes</taxon>
        <taxon>organismal metagenomes</taxon>
    </lineage>
</organism>
<dbReference type="GO" id="GO:0042797">
    <property type="term" value="P:tRNA transcription by RNA polymerase III"/>
    <property type="evidence" value="ECO:0007669"/>
    <property type="project" value="TreeGrafter"/>
</dbReference>
<dbReference type="PANTHER" id="PTHR47227">
    <property type="entry name" value="DNA-DIRECTED RNA POLYMERASE SUBUNIT K"/>
    <property type="match status" value="1"/>
</dbReference>
<evidence type="ECO:0000256" key="2">
    <source>
        <dbReference type="ARBA" id="ARBA00023163"/>
    </source>
</evidence>
<evidence type="ECO:0000256" key="1">
    <source>
        <dbReference type="ARBA" id="ARBA00022478"/>
    </source>
</evidence>
<dbReference type="Gene3D" id="3.90.940.10">
    <property type="match status" value="1"/>
</dbReference>
<dbReference type="GO" id="GO:0005665">
    <property type="term" value="C:RNA polymerase II, core complex"/>
    <property type="evidence" value="ECO:0007669"/>
    <property type="project" value="TreeGrafter"/>
</dbReference>
<evidence type="ECO:0000313" key="3">
    <source>
        <dbReference type="EMBL" id="QHT14218.1"/>
    </source>
</evidence>
<dbReference type="GO" id="GO:0003899">
    <property type="term" value="F:DNA-directed RNA polymerase activity"/>
    <property type="evidence" value="ECO:0007669"/>
    <property type="project" value="InterPro"/>
</dbReference>
<sequence>MAEVDEIDDTGVEDIIAEQDILNTAMEYGTPGNAGDPLEILYKFHPETILDYAEKILPQVSIQEVPPLKGDSKHTSQPFLSIFEKTKILGFRSNQLAQGARAYIVVPEHITNTLDIARMELEQRRLPYIIKRPMPDGTFEYWRLSDLMLI</sequence>
<dbReference type="PANTHER" id="PTHR47227:SF5">
    <property type="entry name" value="DNA-DIRECTED RNA POLYMERASES I, II, AND III SUBUNIT RPABC2"/>
    <property type="match status" value="1"/>
</dbReference>
<dbReference type="GO" id="GO:0003677">
    <property type="term" value="F:DNA binding"/>
    <property type="evidence" value="ECO:0007669"/>
    <property type="project" value="InterPro"/>
</dbReference>
<evidence type="ECO:0008006" key="4">
    <source>
        <dbReference type="Google" id="ProtNLM"/>
    </source>
</evidence>
<accession>A0A6C0DBF2</accession>
<name>A0A6C0DBF2_9ZZZZ</name>
<keyword evidence="2" id="KW-0804">Transcription</keyword>
<proteinExistence type="predicted"/>
<dbReference type="GO" id="GO:0005736">
    <property type="term" value="C:RNA polymerase I complex"/>
    <property type="evidence" value="ECO:0007669"/>
    <property type="project" value="TreeGrafter"/>
</dbReference>